<dbReference type="EMBL" id="GBXM01007510">
    <property type="protein sequence ID" value="JAI01068.1"/>
    <property type="molecule type" value="Transcribed_RNA"/>
</dbReference>
<sequence>MREVTMMQYVQTACLKEATGRSTFKSVKAAITFYISHSKDPVNRHTIVPSSTFQFYKLPI</sequence>
<reference evidence="1" key="1">
    <citation type="submission" date="2014-11" db="EMBL/GenBank/DDBJ databases">
        <authorList>
            <person name="Amaro Gonzalez C."/>
        </authorList>
    </citation>
    <scope>NUCLEOTIDE SEQUENCE</scope>
</reference>
<name>A0A0E9XE96_ANGAN</name>
<accession>A0A0E9XE96</accession>
<evidence type="ECO:0000313" key="1">
    <source>
        <dbReference type="EMBL" id="JAI01068.1"/>
    </source>
</evidence>
<dbReference type="AlphaFoldDB" id="A0A0E9XE96"/>
<organism evidence="1">
    <name type="scientific">Anguilla anguilla</name>
    <name type="common">European freshwater eel</name>
    <name type="synonym">Muraena anguilla</name>
    <dbReference type="NCBI Taxonomy" id="7936"/>
    <lineage>
        <taxon>Eukaryota</taxon>
        <taxon>Metazoa</taxon>
        <taxon>Chordata</taxon>
        <taxon>Craniata</taxon>
        <taxon>Vertebrata</taxon>
        <taxon>Euteleostomi</taxon>
        <taxon>Actinopterygii</taxon>
        <taxon>Neopterygii</taxon>
        <taxon>Teleostei</taxon>
        <taxon>Anguilliformes</taxon>
        <taxon>Anguillidae</taxon>
        <taxon>Anguilla</taxon>
    </lineage>
</organism>
<reference evidence="1" key="2">
    <citation type="journal article" date="2015" name="Fish Shellfish Immunol.">
        <title>Early steps in the European eel (Anguilla anguilla)-Vibrio vulnificus interaction in the gills: Role of the RtxA13 toxin.</title>
        <authorList>
            <person name="Callol A."/>
            <person name="Pajuelo D."/>
            <person name="Ebbesson L."/>
            <person name="Teles M."/>
            <person name="MacKenzie S."/>
            <person name="Amaro C."/>
        </authorList>
    </citation>
    <scope>NUCLEOTIDE SEQUENCE</scope>
</reference>
<proteinExistence type="predicted"/>
<protein>
    <submittedName>
        <fullName evidence="1">Uncharacterized protein</fullName>
    </submittedName>
</protein>